<organism evidence="4 5">
    <name type="scientific">Acidiphilium cryptum (strain JF-5)</name>
    <dbReference type="NCBI Taxonomy" id="349163"/>
    <lineage>
        <taxon>Bacteria</taxon>
        <taxon>Pseudomonadati</taxon>
        <taxon>Pseudomonadota</taxon>
        <taxon>Alphaproteobacteria</taxon>
        <taxon>Acetobacterales</taxon>
        <taxon>Acidocellaceae</taxon>
        <taxon>Acidiphilium</taxon>
    </lineage>
</organism>
<keyword evidence="4" id="KW-0012">Acyltransferase</keyword>
<evidence type="ECO:0000313" key="5">
    <source>
        <dbReference type="Proteomes" id="UP000000245"/>
    </source>
</evidence>
<proteinExistence type="inferred from homology"/>
<dbReference type="STRING" id="349163.Acry_3060"/>
<accession>A5G317</accession>
<name>A5G317_ACICJ</name>
<dbReference type="KEGG" id="acr:Acry_3060"/>
<dbReference type="GO" id="GO:0016811">
    <property type="term" value="F:hydrolase activity, acting on carbon-nitrogen (but not peptide) bonds, in linear amides"/>
    <property type="evidence" value="ECO:0007669"/>
    <property type="project" value="InterPro"/>
</dbReference>
<dbReference type="SUPFAM" id="SSF56317">
    <property type="entry name" value="Carbon-nitrogen hydrolase"/>
    <property type="match status" value="1"/>
</dbReference>
<evidence type="ECO:0000256" key="2">
    <source>
        <dbReference type="ARBA" id="ARBA00022801"/>
    </source>
</evidence>
<sequence length="284" mass="30584">MMQDDTLRLSVIQMTPGAEKGANIAQARGLIDAAVAADRPGLVSLPEVWSCLGGDRAAKTEAAEVLPAAGSGETGGDAYEFLRETARRHRIHVHGGSIGEQGGDRLYNTTLVFDPDGREIARYRKIHLFDITTPDGQGYRESATYGAGDAVVTCRIGGLTVGLSICYDMRFPELYLALHRAGADLIMVPAAFTLQTGKDHWDVLLRARAIETQCWIAAAACVGPHRDGRGETRFTYGNSLIADPWGSIVARVSDGPGFATARIDPARGAKVRRDMPVLEHRKLA</sequence>
<evidence type="ECO:0000256" key="1">
    <source>
        <dbReference type="ARBA" id="ARBA00010613"/>
    </source>
</evidence>
<evidence type="ECO:0000313" key="4">
    <source>
        <dbReference type="EMBL" id="ABQ32249.1"/>
    </source>
</evidence>
<dbReference type="Gene3D" id="3.60.110.10">
    <property type="entry name" value="Carbon-nitrogen hydrolase"/>
    <property type="match status" value="1"/>
</dbReference>
<protein>
    <submittedName>
        <fullName evidence="4">Nitrilase/cyanide hydratase and apolipoprotein N-acyltransferase</fullName>
    </submittedName>
</protein>
<gene>
    <name evidence="4" type="ordered locus">Acry_3060</name>
</gene>
<dbReference type="HOGENOM" id="CLU_030130_1_2_5"/>
<dbReference type="eggNOG" id="COG0388">
    <property type="taxonomic scope" value="Bacteria"/>
</dbReference>
<dbReference type="GO" id="GO:0016746">
    <property type="term" value="F:acyltransferase activity"/>
    <property type="evidence" value="ECO:0007669"/>
    <property type="project" value="UniProtKB-KW"/>
</dbReference>
<evidence type="ECO:0000259" key="3">
    <source>
        <dbReference type="PROSITE" id="PS50263"/>
    </source>
</evidence>
<dbReference type="RefSeq" id="WP_012040515.1">
    <property type="nucleotide sequence ID" value="NC_009484.1"/>
</dbReference>
<keyword evidence="4" id="KW-0449">Lipoprotein</keyword>
<dbReference type="EMBL" id="CP000697">
    <property type="protein sequence ID" value="ABQ32249.1"/>
    <property type="molecule type" value="Genomic_DNA"/>
</dbReference>
<dbReference type="PROSITE" id="PS01227">
    <property type="entry name" value="UPF0012"/>
    <property type="match status" value="1"/>
</dbReference>
<dbReference type="PROSITE" id="PS50263">
    <property type="entry name" value="CN_HYDROLASE"/>
    <property type="match status" value="1"/>
</dbReference>
<dbReference type="InterPro" id="IPR045254">
    <property type="entry name" value="Nit1/2_C-N_Hydrolase"/>
</dbReference>
<dbReference type="InterPro" id="IPR001110">
    <property type="entry name" value="UPF0012_CS"/>
</dbReference>
<dbReference type="Proteomes" id="UP000000245">
    <property type="component" value="Chromosome"/>
</dbReference>
<keyword evidence="2" id="KW-0378">Hydrolase</keyword>
<keyword evidence="4" id="KW-0808">Transferase</keyword>
<comment type="similarity">
    <text evidence="1">Belongs to the carbon-nitrogen hydrolase superfamily. NIT1/NIT2 family.</text>
</comment>
<dbReference type="InterPro" id="IPR003010">
    <property type="entry name" value="C-N_Hydrolase"/>
</dbReference>
<dbReference type="AlphaFoldDB" id="A5G317"/>
<dbReference type="InterPro" id="IPR036526">
    <property type="entry name" value="C-N_Hydrolase_sf"/>
</dbReference>
<dbReference type="PANTHER" id="PTHR23088">
    <property type="entry name" value="NITRILASE-RELATED"/>
    <property type="match status" value="1"/>
</dbReference>
<dbReference type="Pfam" id="PF00795">
    <property type="entry name" value="CN_hydrolase"/>
    <property type="match status" value="1"/>
</dbReference>
<feature type="domain" description="CN hydrolase" evidence="3">
    <location>
        <begin position="7"/>
        <end position="265"/>
    </location>
</feature>
<dbReference type="CDD" id="cd07572">
    <property type="entry name" value="nit"/>
    <property type="match status" value="1"/>
</dbReference>
<dbReference type="PANTHER" id="PTHR23088:SF27">
    <property type="entry name" value="DEAMINATED GLUTATHIONE AMIDASE"/>
    <property type="match status" value="1"/>
</dbReference>
<reference evidence="4 5" key="1">
    <citation type="submission" date="2007-05" db="EMBL/GenBank/DDBJ databases">
        <title>Complete sequence of chromosome of Acidiphilium cryptum JF-5.</title>
        <authorList>
            <consortium name="US DOE Joint Genome Institute"/>
            <person name="Copeland A."/>
            <person name="Lucas S."/>
            <person name="Lapidus A."/>
            <person name="Barry K."/>
            <person name="Detter J.C."/>
            <person name="Glavina del Rio T."/>
            <person name="Hammon N."/>
            <person name="Israni S."/>
            <person name="Dalin E."/>
            <person name="Tice H."/>
            <person name="Pitluck S."/>
            <person name="Sims D."/>
            <person name="Brettin T."/>
            <person name="Bruce D."/>
            <person name="Han C."/>
            <person name="Schmutz J."/>
            <person name="Larimer F."/>
            <person name="Land M."/>
            <person name="Hauser L."/>
            <person name="Kyrpides N."/>
            <person name="Kim E."/>
            <person name="Magnuson T."/>
            <person name="Richardson P."/>
        </authorList>
    </citation>
    <scope>NUCLEOTIDE SEQUENCE [LARGE SCALE GENOMIC DNA]</scope>
    <source>
        <strain evidence="4 5">JF-5</strain>
    </source>
</reference>
<keyword evidence="5" id="KW-1185">Reference proteome</keyword>